<dbReference type="AlphaFoldDB" id="A0A0G1UTH9"/>
<name>A0A0G1UTH9_9BACT</name>
<dbReference type="Gene3D" id="3.40.50.1110">
    <property type="entry name" value="SGNH hydrolase"/>
    <property type="match status" value="1"/>
</dbReference>
<dbReference type="SUPFAM" id="SSF52266">
    <property type="entry name" value="SGNH hydrolase"/>
    <property type="match status" value="1"/>
</dbReference>
<accession>A0A0G1UTH9</accession>
<evidence type="ECO:0008006" key="3">
    <source>
        <dbReference type="Google" id="ProtNLM"/>
    </source>
</evidence>
<gene>
    <name evidence="1" type="ORF">UX85_C0005G0063</name>
</gene>
<dbReference type="EMBL" id="LCNT01000005">
    <property type="protein sequence ID" value="KKU61025.1"/>
    <property type="molecule type" value="Genomic_DNA"/>
</dbReference>
<dbReference type="InterPro" id="IPR036514">
    <property type="entry name" value="SGNH_hydro_sf"/>
</dbReference>
<protein>
    <recommendedName>
        <fullName evidence="3">SGNH hydrolase-type esterase domain-containing protein</fullName>
    </recommendedName>
</protein>
<proteinExistence type="predicted"/>
<dbReference type="Proteomes" id="UP000033860">
    <property type="component" value="Unassembled WGS sequence"/>
</dbReference>
<organism evidence="1 2">
    <name type="scientific">Candidatus Beckwithbacteria bacterium GW2011_GWB1_47_15</name>
    <dbReference type="NCBI Taxonomy" id="1618371"/>
    <lineage>
        <taxon>Bacteria</taxon>
        <taxon>Candidatus Beckwithiibacteriota</taxon>
    </lineage>
</organism>
<reference evidence="1 2" key="1">
    <citation type="journal article" date="2015" name="Nature">
        <title>rRNA introns, odd ribosomes, and small enigmatic genomes across a large radiation of phyla.</title>
        <authorList>
            <person name="Brown C.T."/>
            <person name="Hug L.A."/>
            <person name="Thomas B.C."/>
            <person name="Sharon I."/>
            <person name="Castelle C.J."/>
            <person name="Singh A."/>
            <person name="Wilkins M.J."/>
            <person name="Williams K.H."/>
            <person name="Banfield J.F."/>
        </authorList>
    </citation>
    <scope>NUCLEOTIDE SEQUENCE [LARGE SCALE GENOMIC DNA]</scope>
</reference>
<evidence type="ECO:0000313" key="1">
    <source>
        <dbReference type="EMBL" id="KKU61025.1"/>
    </source>
</evidence>
<evidence type="ECO:0000313" key="2">
    <source>
        <dbReference type="Proteomes" id="UP000033860"/>
    </source>
</evidence>
<comment type="caution">
    <text evidence="1">The sequence shown here is derived from an EMBL/GenBank/DDBJ whole genome shotgun (WGS) entry which is preliminary data.</text>
</comment>
<sequence>MRPAPKKSFLAVLALVVVSTALALSLAEAAVRLFKPQLTLSQAQSVSPRVFKKSQSLPSTLLPNLDAEHQALTHEFTAHYTTNSLGYRGKEFAIDKPADTYRVLMLGDSVTFGWGVDDEQTFSYILEEKLTQEAQGRNIEVINAGWHDGFAPDSYYVYLNQEGLKLKPDLIILNLFPYNDIADLREMVWVKTDDKGLPSAIESTDRAVRGGYHVERVSSNWKFRLPLLKNSHLAILAMTNLEQNSPATVTNIKKWLRLTEPQTIPAQEAEACLYVLDCSRQMGELWDKLDQVLLGLNQLLVAENIPLLVNIIPAPSQTFPLGQAGELPQDLEPQQRFKDLFAVQSISFLDPLPLLVDQSYRSYFFPQDGHPAPAGHRKLAETLFNHGTIRSWLNRL</sequence>
<dbReference type="CDD" id="cd00229">
    <property type="entry name" value="SGNH_hydrolase"/>
    <property type="match status" value="1"/>
</dbReference>